<dbReference type="SUPFAM" id="SSF54427">
    <property type="entry name" value="NTF2-like"/>
    <property type="match status" value="1"/>
</dbReference>
<evidence type="ECO:0000313" key="2">
    <source>
        <dbReference type="Proteomes" id="UP001055658"/>
    </source>
</evidence>
<dbReference type="RefSeq" id="WP_252082505.1">
    <property type="nucleotide sequence ID" value="NZ_CP092418.1"/>
</dbReference>
<gene>
    <name evidence="1" type="ORF">MJO52_14485</name>
</gene>
<proteinExistence type="predicted"/>
<dbReference type="InterPro" id="IPR032710">
    <property type="entry name" value="NTF2-like_dom_sf"/>
</dbReference>
<accession>A0ABY4V7P3</accession>
<reference evidence="1" key="1">
    <citation type="submission" date="2022-02" db="EMBL/GenBank/DDBJ databases">
        <title>Coral-associated bacteria.</title>
        <authorList>
            <person name="Tang K."/>
            <person name="Wang X."/>
        </authorList>
    </citation>
    <scope>NUCLEOTIDE SEQUENCE</scope>
    <source>
        <strain evidence="1">SCSIO 43006</strain>
    </source>
</reference>
<organism evidence="1 2">
    <name type="scientific">Microbulbifer variabilis</name>
    <dbReference type="NCBI Taxonomy" id="266805"/>
    <lineage>
        <taxon>Bacteria</taxon>
        <taxon>Pseudomonadati</taxon>
        <taxon>Pseudomonadota</taxon>
        <taxon>Gammaproteobacteria</taxon>
        <taxon>Cellvibrionales</taxon>
        <taxon>Microbulbiferaceae</taxon>
        <taxon>Microbulbifer</taxon>
    </lineage>
</organism>
<dbReference type="EMBL" id="CP092418">
    <property type="protein sequence ID" value="USD20279.1"/>
    <property type="molecule type" value="Genomic_DNA"/>
</dbReference>
<dbReference type="Proteomes" id="UP001055658">
    <property type="component" value="Chromosome"/>
</dbReference>
<protein>
    <submittedName>
        <fullName evidence="1">Nuclear transport factor 2 family protein</fullName>
    </submittedName>
</protein>
<evidence type="ECO:0000313" key="1">
    <source>
        <dbReference type="EMBL" id="USD20279.1"/>
    </source>
</evidence>
<dbReference type="Gene3D" id="3.10.450.50">
    <property type="match status" value="1"/>
</dbReference>
<sequence length="138" mass="15445">MMKKSVDIKETEQLCYQYLSALERGDLDTLLSLFSENALVYSPIFGNCSVESFYSYIFQSISDRAMKLNNILSGVLKTNQVALHLSYTRSVEGRGPATIDVVDLFDLTEDFSTFMAVTIIYDTAPIHGDFTSCKNAPQ</sequence>
<name>A0ABY4V7P3_9GAMM</name>
<keyword evidence="2" id="KW-1185">Reference proteome</keyword>